<dbReference type="GO" id="GO:0009317">
    <property type="term" value="C:acetyl-CoA carboxylase complex"/>
    <property type="evidence" value="ECO:0007669"/>
    <property type="project" value="InterPro"/>
</dbReference>
<keyword evidence="3" id="KW-0275">Fatty acid biosynthesis</keyword>
<evidence type="ECO:0000256" key="3">
    <source>
        <dbReference type="RuleBase" id="RU364072"/>
    </source>
</evidence>
<feature type="domain" description="Lipoyl-binding" evidence="4">
    <location>
        <begin position="88"/>
        <end position="164"/>
    </location>
</feature>
<evidence type="ECO:0000256" key="1">
    <source>
        <dbReference type="ARBA" id="ARBA00017562"/>
    </source>
</evidence>
<dbReference type="GO" id="GO:0003989">
    <property type="term" value="F:acetyl-CoA carboxylase activity"/>
    <property type="evidence" value="ECO:0007669"/>
    <property type="project" value="InterPro"/>
</dbReference>
<keyword evidence="3" id="KW-0444">Lipid biosynthesis</keyword>
<gene>
    <name evidence="5" type="ORF">SAMN04488559_11731</name>
</gene>
<keyword evidence="3" id="KW-0443">Lipid metabolism</keyword>
<comment type="pathway">
    <text evidence="3">Lipid metabolism; fatty acid biosynthesis.</text>
</comment>
<keyword evidence="2 3" id="KW-0092">Biotin</keyword>
<dbReference type="PROSITE" id="PS50968">
    <property type="entry name" value="BIOTINYL_LIPOYL"/>
    <property type="match status" value="1"/>
</dbReference>
<dbReference type="NCBIfam" id="TIGR00531">
    <property type="entry name" value="BCCP"/>
    <property type="match status" value="1"/>
</dbReference>
<accession>A0A1H9TWS8</accession>
<dbReference type="PANTHER" id="PTHR45266:SF3">
    <property type="entry name" value="OXALOACETATE DECARBOXYLASE ALPHA CHAIN"/>
    <property type="match status" value="1"/>
</dbReference>
<protein>
    <recommendedName>
        <fullName evidence="1 3">Biotin carboxyl carrier protein of acetyl-CoA carboxylase</fullName>
    </recommendedName>
</protein>
<dbReference type="UniPathway" id="UPA00094"/>
<reference evidence="5 6" key="1">
    <citation type="submission" date="2016-10" db="EMBL/GenBank/DDBJ databases">
        <authorList>
            <person name="de Groot N.N."/>
        </authorList>
    </citation>
    <scope>NUCLEOTIDE SEQUENCE [LARGE SCALE GENOMIC DNA]</scope>
    <source>
        <strain evidence="5 6">DSM 13760</strain>
    </source>
</reference>
<dbReference type="InterPro" id="IPR050709">
    <property type="entry name" value="Biotin_Carboxyl_Carrier/Decarb"/>
</dbReference>
<evidence type="ECO:0000313" key="5">
    <source>
        <dbReference type="EMBL" id="SES01502.1"/>
    </source>
</evidence>
<dbReference type="PRINTS" id="PR01071">
    <property type="entry name" value="ACOABIOTINCC"/>
</dbReference>
<dbReference type="InterPro" id="IPR011053">
    <property type="entry name" value="Single_hybrid_motif"/>
</dbReference>
<dbReference type="Proteomes" id="UP000198948">
    <property type="component" value="Unassembled WGS sequence"/>
</dbReference>
<dbReference type="InterPro" id="IPR001249">
    <property type="entry name" value="AcCoA_biotinCC"/>
</dbReference>
<dbReference type="Pfam" id="PF00364">
    <property type="entry name" value="Biotin_lipoyl"/>
    <property type="match status" value="1"/>
</dbReference>
<dbReference type="RefSeq" id="WP_177165763.1">
    <property type="nucleotide sequence ID" value="NZ_FOHA01000017.1"/>
</dbReference>
<sequence length="167" mass="18511">MSSENKEQYFLSYEEIKELLEVFSQSEASELKLAMGDQKLKLMKASNQPASVVYPTETLQQPVAAPLSQVATTPVVEANVQPAEDPNLVEIKSEMVGTFYSKPTPDEEDYVHVGMNITPETTICMIEAMKLFNEVKSELSGQIAEVLVSNGQMVEYGQPLFKVRTNG</sequence>
<dbReference type="GO" id="GO:0006633">
    <property type="term" value="P:fatty acid biosynthetic process"/>
    <property type="evidence" value="ECO:0007669"/>
    <property type="project" value="UniProtKB-UniPathway"/>
</dbReference>
<dbReference type="STRING" id="142588.SAMN04488559_11731"/>
<organism evidence="5 6">
    <name type="scientific">Isobaculum melis</name>
    <dbReference type="NCBI Taxonomy" id="142588"/>
    <lineage>
        <taxon>Bacteria</taxon>
        <taxon>Bacillati</taxon>
        <taxon>Bacillota</taxon>
        <taxon>Bacilli</taxon>
        <taxon>Lactobacillales</taxon>
        <taxon>Carnobacteriaceae</taxon>
        <taxon>Isobaculum</taxon>
    </lineage>
</organism>
<dbReference type="InterPro" id="IPR000089">
    <property type="entry name" value="Biotin_lipoyl"/>
</dbReference>
<dbReference type="SUPFAM" id="SSF51230">
    <property type="entry name" value="Single hybrid motif"/>
    <property type="match status" value="1"/>
</dbReference>
<name>A0A1H9TWS8_9LACT</name>
<evidence type="ECO:0000259" key="4">
    <source>
        <dbReference type="PROSITE" id="PS50968"/>
    </source>
</evidence>
<dbReference type="CDD" id="cd06850">
    <property type="entry name" value="biotinyl_domain"/>
    <property type="match status" value="1"/>
</dbReference>
<dbReference type="EMBL" id="FOHA01000017">
    <property type="protein sequence ID" value="SES01502.1"/>
    <property type="molecule type" value="Genomic_DNA"/>
</dbReference>
<dbReference type="AlphaFoldDB" id="A0A1H9TWS8"/>
<comment type="function">
    <text evidence="3">This protein is a component of the acetyl coenzyme A carboxylase complex; first, biotin carboxylase catalyzes the carboxylation of the carrier protein and then the transcarboxylase transfers the carboxyl group to form malonyl-CoA.</text>
</comment>
<keyword evidence="3" id="KW-0276">Fatty acid metabolism</keyword>
<evidence type="ECO:0000256" key="2">
    <source>
        <dbReference type="ARBA" id="ARBA00023267"/>
    </source>
</evidence>
<evidence type="ECO:0000313" key="6">
    <source>
        <dbReference type="Proteomes" id="UP000198948"/>
    </source>
</evidence>
<dbReference type="PANTHER" id="PTHR45266">
    <property type="entry name" value="OXALOACETATE DECARBOXYLASE ALPHA CHAIN"/>
    <property type="match status" value="1"/>
</dbReference>
<proteinExistence type="predicted"/>
<dbReference type="Gene3D" id="2.40.50.100">
    <property type="match status" value="1"/>
</dbReference>
<keyword evidence="6" id="KW-1185">Reference proteome</keyword>